<reference evidence="2" key="1">
    <citation type="journal article" date="2019" name="Int. J. Syst. Evol. Microbiol.">
        <title>The Global Catalogue of Microorganisms (GCM) 10K type strain sequencing project: providing services to taxonomists for standard genome sequencing and annotation.</title>
        <authorList>
            <consortium name="The Broad Institute Genomics Platform"/>
            <consortium name="The Broad Institute Genome Sequencing Center for Infectious Disease"/>
            <person name="Wu L."/>
            <person name="Ma J."/>
        </authorList>
    </citation>
    <scope>NUCLEOTIDE SEQUENCE [LARGE SCALE GENOMIC DNA]</scope>
    <source>
        <strain evidence="2">CGMCC 1.12237</strain>
    </source>
</reference>
<protein>
    <submittedName>
        <fullName evidence="1">Aminoglycoside 6-adenylyltransferase</fullName>
    </submittedName>
</protein>
<proteinExistence type="predicted"/>
<evidence type="ECO:0000313" key="2">
    <source>
        <dbReference type="Proteomes" id="UP001596147"/>
    </source>
</evidence>
<dbReference type="SUPFAM" id="SSF81301">
    <property type="entry name" value="Nucleotidyltransferase"/>
    <property type="match status" value="1"/>
</dbReference>
<dbReference type="InterPro" id="IPR007530">
    <property type="entry name" value="Aminoglycoside_adenylylTfrase"/>
</dbReference>
<name>A0ABW0LEC9_9BACI</name>
<sequence length="277" mass="32873">MGLVSNHKERDLQIPKHRQRIKAAIEQDLIHDPNVLAIYYGGSIGNQNTDLFSDIDLRIVVKDECFEDYRLHKKQRARNWGNVLYFEDFPWTSYSIAHYDSFIKVDSFYYKITDIQPSIWLQNINIVHDSTGLVNDALEKSMKLMYKPTMEEVEIWRTKFFAYAHEVYRRVMRNELYYALHCLDNMRLSMVTAWYMDAGIQPNTFGDWAKLEGNRSKLSDSQLLLLEKWDSSRDPTQITHVMQSMFPEFKRVHKSLCEKLGIAENPEWVDRILRMVM</sequence>
<accession>A0ABW0LEC9</accession>
<keyword evidence="2" id="KW-1185">Reference proteome</keyword>
<dbReference type="Proteomes" id="UP001596147">
    <property type="component" value="Unassembled WGS sequence"/>
</dbReference>
<dbReference type="CDD" id="cd05403">
    <property type="entry name" value="NT_KNTase_like"/>
    <property type="match status" value="1"/>
</dbReference>
<dbReference type="Gene3D" id="1.20.120.330">
    <property type="entry name" value="Nucleotidyltransferases domain 2"/>
    <property type="match status" value="1"/>
</dbReference>
<dbReference type="InterPro" id="IPR043519">
    <property type="entry name" value="NT_sf"/>
</dbReference>
<dbReference type="EMBL" id="JBHSMC010000003">
    <property type="protein sequence ID" value="MFC5464148.1"/>
    <property type="molecule type" value="Genomic_DNA"/>
</dbReference>
<dbReference type="Pfam" id="PF04439">
    <property type="entry name" value="Adenyl_transf"/>
    <property type="match status" value="1"/>
</dbReference>
<evidence type="ECO:0000313" key="1">
    <source>
        <dbReference type="EMBL" id="MFC5464148.1"/>
    </source>
</evidence>
<dbReference type="Gene3D" id="3.30.460.10">
    <property type="entry name" value="Beta Polymerase, domain 2"/>
    <property type="match status" value="1"/>
</dbReference>
<organism evidence="1 2">
    <name type="scientific">Lederbergia graminis</name>
    <dbReference type="NCBI Taxonomy" id="735518"/>
    <lineage>
        <taxon>Bacteria</taxon>
        <taxon>Bacillati</taxon>
        <taxon>Bacillota</taxon>
        <taxon>Bacilli</taxon>
        <taxon>Bacillales</taxon>
        <taxon>Bacillaceae</taxon>
        <taxon>Lederbergia</taxon>
    </lineage>
</organism>
<dbReference type="RefSeq" id="WP_382348573.1">
    <property type="nucleotide sequence ID" value="NZ_JBHSMC010000003.1"/>
</dbReference>
<gene>
    <name evidence="1" type="ORF">ACFPM4_05175</name>
</gene>
<comment type="caution">
    <text evidence="1">The sequence shown here is derived from an EMBL/GenBank/DDBJ whole genome shotgun (WGS) entry which is preliminary data.</text>
</comment>